<evidence type="ECO:0000313" key="3">
    <source>
        <dbReference type="EMBL" id="MDV6375134.1"/>
    </source>
</evidence>
<dbReference type="SUPFAM" id="SSF51445">
    <property type="entry name" value="(Trans)glycosidases"/>
    <property type="match status" value="1"/>
</dbReference>
<protein>
    <submittedName>
        <fullName evidence="3">Endo alpha-1,4 polygalactosaminidase</fullName>
    </submittedName>
</protein>
<gene>
    <name evidence="3" type="ORF">ORD21_11110</name>
</gene>
<dbReference type="Gene3D" id="3.20.20.70">
    <property type="entry name" value="Aldolase class I"/>
    <property type="match status" value="1"/>
</dbReference>
<organism evidence="3 4">
    <name type="scientific">Deinococcus arenicola</name>
    <dbReference type="NCBI Taxonomy" id="2994950"/>
    <lineage>
        <taxon>Bacteria</taxon>
        <taxon>Thermotogati</taxon>
        <taxon>Deinococcota</taxon>
        <taxon>Deinococci</taxon>
        <taxon>Deinococcales</taxon>
        <taxon>Deinococcaceae</taxon>
        <taxon>Deinococcus</taxon>
    </lineage>
</organism>
<dbReference type="RefSeq" id="WP_317640466.1">
    <property type="nucleotide sequence ID" value="NZ_JAPMIV010000019.1"/>
</dbReference>
<dbReference type="InterPro" id="IPR013785">
    <property type="entry name" value="Aldolase_TIM"/>
</dbReference>
<reference evidence="3 4" key="1">
    <citation type="submission" date="2022-11" db="EMBL/GenBank/DDBJ databases">
        <title>Deinococcus ZS9-10, Low Temperature and Draught-tolerating, UV-resistant Bacteria from Continental Antarctica.</title>
        <authorList>
            <person name="Cheng L."/>
        </authorList>
    </citation>
    <scope>NUCLEOTIDE SEQUENCE [LARGE SCALE GENOMIC DNA]</scope>
    <source>
        <strain evidence="3 4">ZS9-10</strain>
    </source>
</reference>
<dbReference type="EMBL" id="JAPMIV010000019">
    <property type="protein sequence ID" value="MDV6375134.1"/>
    <property type="molecule type" value="Genomic_DNA"/>
</dbReference>
<accession>A0ABU4DSR8</accession>
<keyword evidence="1" id="KW-0732">Signal</keyword>
<dbReference type="InterPro" id="IPR004352">
    <property type="entry name" value="GH114_TIM-barrel"/>
</dbReference>
<dbReference type="PANTHER" id="PTHR35273:SF2">
    <property type="entry name" value="ALPHA-GALACTOSIDASE"/>
    <property type="match status" value="1"/>
</dbReference>
<feature type="signal peptide" evidence="1">
    <location>
        <begin position="1"/>
        <end position="22"/>
    </location>
</feature>
<keyword evidence="4" id="KW-1185">Reference proteome</keyword>
<dbReference type="PANTHER" id="PTHR35273">
    <property type="entry name" value="ALPHA-1,4 POLYGALACTOSAMINIDASE, PUTATIVE (AFU_ORTHOLOGUE AFUA_3G07890)-RELATED"/>
    <property type="match status" value="1"/>
</dbReference>
<proteinExistence type="predicted"/>
<comment type="caution">
    <text evidence="3">The sequence shown here is derived from an EMBL/GenBank/DDBJ whole genome shotgun (WGS) entry which is preliminary data.</text>
</comment>
<sequence length="308" mass="33987">MRNNIAGMLVLSVALTACGQGAAPIVQTALPSASEAQALKGATLTAQATAVSGVKLPPSGKVAWDIQIGVNYERDVKLAPGVKLMDLDGFETSAAKIAELKQQGVYTLCYINAGSYEPYRPDSARYPDALKIQRDPNWPDEAFLDVRDVFRPNSVLASILTDRMKMCKAKGFDALDPDNLQNDENVTGGRITLQQQIDFNGWVADQAHQQGLAVFQKNGPDKILLRDRTGKMMVEKFDGILNEQCQQYRECASLAEYSKRGKLVLNLEYQRNKVLDCAMMNRYVVNTLKRDLGLKGGAMRGYLRETCN</sequence>
<dbReference type="Pfam" id="PF03537">
    <property type="entry name" value="Glyco_hydro_114"/>
    <property type="match status" value="1"/>
</dbReference>
<evidence type="ECO:0000259" key="2">
    <source>
        <dbReference type="Pfam" id="PF03537"/>
    </source>
</evidence>
<dbReference type="Proteomes" id="UP001276150">
    <property type="component" value="Unassembled WGS sequence"/>
</dbReference>
<dbReference type="InterPro" id="IPR017853">
    <property type="entry name" value="GH"/>
</dbReference>
<dbReference type="PROSITE" id="PS51257">
    <property type="entry name" value="PROKAR_LIPOPROTEIN"/>
    <property type="match status" value="1"/>
</dbReference>
<evidence type="ECO:0000313" key="4">
    <source>
        <dbReference type="Proteomes" id="UP001276150"/>
    </source>
</evidence>
<name>A0ABU4DSR8_9DEIO</name>
<evidence type="ECO:0000256" key="1">
    <source>
        <dbReference type="SAM" id="SignalP"/>
    </source>
</evidence>
<feature type="domain" description="Glycoside-hydrolase family GH114 TIM-barrel" evidence="2">
    <location>
        <begin position="64"/>
        <end position="292"/>
    </location>
</feature>
<feature type="chain" id="PRO_5046590173" evidence="1">
    <location>
        <begin position="23"/>
        <end position="308"/>
    </location>
</feature>